<dbReference type="Gene3D" id="1.10.10.10">
    <property type="entry name" value="Winged helix-like DNA-binding domain superfamily/Winged helix DNA-binding domain"/>
    <property type="match status" value="1"/>
</dbReference>
<evidence type="ECO:0000313" key="6">
    <source>
        <dbReference type="Proteomes" id="UP000263486"/>
    </source>
</evidence>
<keyword evidence="1" id="KW-0805">Transcription regulation</keyword>
<dbReference type="SUPFAM" id="SSF48008">
    <property type="entry name" value="GntR ligand-binding domain-like"/>
    <property type="match status" value="1"/>
</dbReference>
<dbReference type="Gene3D" id="1.20.120.530">
    <property type="entry name" value="GntR ligand-binding domain-like"/>
    <property type="match status" value="1"/>
</dbReference>
<keyword evidence="3" id="KW-0804">Transcription</keyword>
<dbReference type="InterPro" id="IPR008920">
    <property type="entry name" value="TF_FadR/GntR_C"/>
</dbReference>
<accession>A0ABX9KI13</accession>
<name>A0ABX9KI13_9FUSO</name>
<evidence type="ECO:0000313" key="5">
    <source>
        <dbReference type="EMBL" id="REI41201.1"/>
    </source>
</evidence>
<dbReference type="InterPro" id="IPR011711">
    <property type="entry name" value="GntR_C"/>
</dbReference>
<dbReference type="EMBL" id="QUAJ01000012">
    <property type="protein sequence ID" value="REI41201.1"/>
    <property type="molecule type" value="Genomic_DNA"/>
</dbReference>
<evidence type="ECO:0000259" key="4">
    <source>
        <dbReference type="SMART" id="SM00895"/>
    </source>
</evidence>
<dbReference type="RefSeq" id="WP_114642372.1">
    <property type="nucleotide sequence ID" value="NZ_JAACIO010000013.1"/>
</dbReference>
<dbReference type="SMART" id="SM00895">
    <property type="entry name" value="FCD"/>
    <property type="match status" value="1"/>
</dbReference>
<proteinExistence type="predicted"/>
<dbReference type="PANTHER" id="PTHR43537:SF24">
    <property type="entry name" value="GLUCONATE OPERON TRANSCRIPTIONAL REPRESSOR"/>
    <property type="match status" value="1"/>
</dbReference>
<dbReference type="InterPro" id="IPR036388">
    <property type="entry name" value="WH-like_DNA-bd_sf"/>
</dbReference>
<dbReference type="InterPro" id="IPR013668">
    <property type="entry name" value="RNase_R_HTH_12"/>
</dbReference>
<organism evidence="5 6">
    <name type="scientific">Psychrilyobacter piezotolerans</name>
    <dbReference type="NCBI Taxonomy" id="2293438"/>
    <lineage>
        <taxon>Bacteria</taxon>
        <taxon>Fusobacteriati</taxon>
        <taxon>Fusobacteriota</taxon>
        <taxon>Fusobacteriia</taxon>
        <taxon>Fusobacteriales</taxon>
        <taxon>Fusobacteriaceae</taxon>
        <taxon>Psychrilyobacter</taxon>
    </lineage>
</organism>
<sequence>MNNDEINYDYSILRLLEKHKKPTGASLIKRELKNLKINISEATIGRILFDLDNIGFTLKDGYRGRVITDKGKLYLNNLQRKKDRREKGELFLSALNIQEIDRLLEALEARKVIESQMAKFAAAKSNIQTKKDFKRIIESHEKMVKNLTEYEYNIPFHKYIATLAGNKILELMLQMVVEDTRFTPALKKIEKNLGMKTIEEHKNIAHAIIEKNPEAAEKAMADHIDSLIVKVKKVKLNLN</sequence>
<comment type="caution">
    <text evidence="5">The sequence shown here is derived from an EMBL/GenBank/DDBJ whole genome shotgun (WGS) entry which is preliminary data.</text>
</comment>
<reference evidence="5 6" key="1">
    <citation type="submission" date="2018-08" db="EMBL/GenBank/DDBJ databases">
        <title>Draft genome sequence of Psychrilyobacter sp. strain SD5 isolated from Black Sea water.</title>
        <authorList>
            <person name="Yadav S."/>
            <person name="Villanueva L."/>
            <person name="Damste J.S.S."/>
        </authorList>
    </citation>
    <scope>NUCLEOTIDE SEQUENCE [LARGE SCALE GENOMIC DNA]</scope>
    <source>
        <strain evidence="5 6">SD5</strain>
    </source>
</reference>
<dbReference type="Pfam" id="PF08461">
    <property type="entry name" value="WHD_RNase_R"/>
    <property type="match status" value="1"/>
</dbReference>
<keyword evidence="6" id="KW-1185">Reference proteome</keyword>
<evidence type="ECO:0000256" key="3">
    <source>
        <dbReference type="ARBA" id="ARBA00023163"/>
    </source>
</evidence>
<keyword evidence="2" id="KW-0238">DNA-binding</keyword>
<dbReference type="Proteomes" id="UP000263486">
    <property type="component" value="Unassembled WGS sequence"/>
</dbReference>
<dbReference type="Pfam" id="PF07729">
    <property type="entry name" value="FCD"/>
    <property type="match status" value="1"/>
</dbReference>
<gene>
    <name evidence="5" type="ORF">DYH56_08270</name>
</gene>
<dbReference type="PANTHER" id="PTHR43537">
    <property type="entry name" value="TRANSCRIPTIONAL REGULATOR, GNTR FAMILY"/>
    <property type="match status" value="1"/>
</dbReference>
<evidence type="ECO:0000256" key="1">
    <source>
        <dbReference type="ARBA" id="ARBA00023015"/>
    </source>
</evidence>
<protein>
    <submittedName>
        <fullName evidence="5">FCD domain-containing protein</fullName>
    </submittedName>
</protein>
<evidence type="ECO:0000256" key="2">
    <source>
        <dbReference type="ARBA" id="ARBA00023125"/>
    </source>
</evidence>
<feature type="domain" description="GntR C-terminal" evidence="4">
    <location>
        <begin position="105"/>
        <end position="226"/>
    </location>
</feature>